<evidence type="ECO:0000313" key="5">
    <source>
        <dbReference type="EMBL" id="CAH1264501.1"/>
    </source>
</evidence>
<dbReference type="GO" id="GO:0009982">
    <property type="term" value="F:pseudouridine synthase activity"/>
    <property type="evidence" value="ECO:0007669"/>
    <property type="project" value="InterPro"/>
</dbReference>
<sequence>MEDTEPSIDDQDFSTEERRLHGECGITCHLSSHQSFRGKIKVFPEDFKVIEIDNDGNLVCPSEEIPEGWDPAKFRREKISALDRKGGDAVTEAAQSSEGLSSDKHQADTPSGKGADNVEKKAKGEEDALMTDNLGMVEGGDGISESSHSRQSSEQTSSDKHQKEKANVKVVEDSDTVNRTGSVVMDGENTQMSYSEHNQSTCSQVSMETASTPAGVEMEKCQQGSRKGDNVRRTGKEEDETLDMEGILGEDRLDQLKNFSTQVLEAEKEGQLNKDQSDVSNLQLSLGRFDSKVERSTLHKEIKSRHPHLKTTSADSELHVVPDENYWVFCSLQDRRVVDDFMRFVNNRDSSEVFRFPECGSKERRTELHRAVARHYGSFLETKTFAEEGEGSFIVVRFRERGRKRKSRDGDAPVTFYTGFTLYKRNLETLDVIQRLARCVSAHPSDFSYAGVKDKRAVTWQAMAARGVTPDSLRSAAAHPSLRDVGMEKFLLRQQPLRLGNLAGNVFKVLLRDVRLCQGEARDRDQLEAVVGAAMDSVKERGFINYFGLQRFGSADSKSFAPHVGRALLKGDMSAAVGCLLHPDPGDDPVNAAKAYYVQTGDIPGTLARMPGHKTRECLLLKALRRHGTSREGCTKAFLNVPHAMRALFVHSYCSLVWNRMVSRRVRTYGWRAAEGDLVLETSAGNRRVRTLTQTDVEQGNYSMDDVVLPLPGNSIQYPSNQLGEEYARAMQEDGIERSSFRMRALKLNIPGDYRHVTARPKALEWELLSDGDLQDDLRSAATTGNSLGTESLSQTSAGGVVRRDTPQGESSTTNDTVSQETLSMDLQDDLRSAATTGKSLGTESPSQTSAGGVGRGDTRRGEGSTTNGSVSRETRGPSEGTPGNGSHGDSFHVRTRFALAPSCYATMFLREVMNT</sequence>
<feature type="compositionally biased region" description="Polar residues" evidence="3">
    <location>
        <begin position="808"/>
        <end position="821"/>
    </location>
</feature>
<evidence type="ECO:0000256" key="1">
    <source>
        <dbReference type="ARBA" id="ARBA00007953"/>
    </source>
</evidence>
<evidence type="ECO:0000256" key="2">
    <source>
        <dbReference type="ARBA" id="ARBA00023235"/>
    </source>
</evidence>
<keyword evidence="2" id="KW-0413">Isomerase</keyword>
<dbReference type="GO" id="GO:0003723">
    <property type="term" value="F:RNA binding"/>
    <property type="evidence" value="ECO:0007669"/>
    <property type="project" value="InterPro"/>
</dbReference>
<feature type="compositionally biased region" description="Basic and acidic residues" evidence="3">
    <location>
        <begin position="157"/>
        <end position="170"/>
    </location>
</feature>
<dbReference type="CDD" id="cd02576">
    <property type="entry name" value="PseudoU_synth_ScPUS7"/>
    <property type="match status" value="1"/>
</dbReference>
<feature type="compositionally biased region" description="Basic and acidic residues" evidence="3">
    <location>
        <begin position="226"/>
        <end position="236"/>
    </location>
</feature>
<feature type="domain" description="TRUD" evidence="4">
    <location>
        <begin position="542"/>
        <end position="760"/>
    </location>
</feature>
<evidence type="ECO:0000313" key="6">
    <source>
        <dbReference type="Proteomes" id="UP000838412"/>
    </source>
</evidence>
<dbReference type="SUPFAM" id="SSF55120">
    <property type="entry name" value="Pseudouridine synthase"/>
    <property type="match status" value="1"/>
</dbReference>
<dbReference type="PROSITE" id="PS50984">
    <property type="entry name" value="TRUD"/>
    <property type="match status" value="1"/>
</dbReference>
<dbReference type="InterPro" id="IPR001656">
    <property type="entry name" value="PsdUridine_synth_TruD"/>
</dbReference>
<dbReference type="PIRSF" id="PIRSF037016">
    <property type="entry name" value="Pseudouridin_synth_euk_prd"/>
    <property type="match status" value="1"/>
</dbReference>
<dbReference type="InterPro" id="IPR042214">
    <property type="entry name" value="TruD_catalytic"/>
</dbReference>
<dbReference type="GO" id="GO:0005634">
    <property type="term" value="C:nucleus"/>
    <property type="evidence" value="ECO:0007669"/>
    <property type="project" value="TreeGrafter"/>
</dbReference>
<dbReference type="InterPro" id="IPR011760">
    <property type="entry name" value="PsdUridine_synth_TruD_insert"/>
</dbReference>
<dbReference type="Proteomes" id="UP000838412">
    <property type="component" value="Chromosome 5"/>
</dbReference>
<feature type="compositionally biased region" description="Polar residues" evidence="3">
    <location>
        <begin position="781"/>
        <end position="798"/>
    </location>
</feature>
<dbReference type="InterPro" id="IPR020103">
    <property type="entry name" value="PsdUridine_synth_cat_dom_sf"/>
</dbReference>
<comment type="similarity">
    <text evidence="1">Belongs to the pseudouridine synthase TruD family.</text>
</comment>
<name>A0A8J9ZVQ6_BRALA</name>
<gene>
    <name evidence="5" type="primary">PUS7L</name>
    <name evidence="5" type="ORF">BLAG_LOCUS18853</name>
</gene>
<reference evidence="5" key="1">
    <citation type="submission" date="2022-01" db="EMBL/GenBank/DDBJ databases">
        <authorList>
            <person name="Braso-Vives M."/>
        </authorList>
    </citation>
    <scope>NUCLEOTIDE SEQUENCE</scope>
</reference>
<dbReference type="Pfam" id="PF01142">
    <property type="entry name" value="TruD"/>
    <property type="match status" value="1"/>
</dbReference>
<keyword evidence="6" id="KW-1185">Reference proteome</keyword>
<dbReference type="AlphaFoldDB" id="A0A8J9ZVQ6"/>
<evidence type="ECO:0000259" key="4">
    <source>
        <dbReference type="PROSITE" id="PS50984"/>
    </source>
</evidence>
<accession>A0A8J9ZVQ6</accession>
<dbReference type="InterPro" id="IPR056963">
    <property type="entry name" value="PUS7L_N"/>
</dbReference>
<dbReference type="NCBIfam" id="TIGR00094">
    <property type="entry name" value="tRNA_TruD_broad"/>
    <property type="match status" value="1"/>
</dbReference>
<protein>
    <submittedName>
        <fullName evidence="5">PUS7L protein</fullName>
    </submittedName>
</protein>
<evidence type="ECO:0000256" key="3">
    <source>
        <dbReference type="SAM" id="MobiDB-lite"/>
    </source>
</evidence>
<feature type="compositionally biased region" description="Low complexity" evidence="3">
    <location>
        <begin position="144"/>
        <end position="156"/>
    </location>
</feature>
<dbReference type="Pfam" id="PF25094">
    <property type="entry name" value="R3H_PUS7L"/>
    <property type="match status" value="1"/>
</dbReference>
<organism evidence="5 6">
    <name type="scientific">Branchiostoma lanceolatum</name>
    <name type="common">Common lancelet</name>
    <name type="synonym">Amphioxus lanceolatum</name>
    <dbReference type="NCBI Taxonomy" id="7740"/>
    <lineage>
        <taxon>Eukaryota</taxon>
        <taxon>Metazoa</taxon>
        <taxon>Chordata</taxon>
        <taxon>Cephalochordata</taxon>
        <taxon>Leptocardii</taxon>
        <taxon>Amphioxiformes</taxon>
        <taxon>Branchiostomatidae</taxon>
        <taxon>Branchiostoma</taxon>
    </lineage>
</organism>
<feature type="region of interest" description="Disordered" evidence="3">
    <location>
        <begin position="214"/>
        <end position="237"/>
    </location>
</feature>
<dbReference type="GO" id="GO:0001522">
    <property type="term" value="P:pseudouridine synthesis"/>
    <property type="evidence" value="ECO:0007669"/>
    <property type="project" value="InterPro"/>
</dbReference>
<feature type="region of interest" description="Disordered" evidence="3">
    <location>
        <begin position="837"/>
        <end position="890"/>
    </location>
</feature>
<dbReference type="PANTHER" id="PTHR13326:SF21">
    <property type="entry name" value="PSEUDOURIDYLATE SYNTHASE PUS7L"/>
    <property type="match status" value="1"/>
</dbReference>
<dbReference type="Pfam" id="PF23943">
    <property type="entry name" value="PUS7L_N"/>
    <property type="match status" value="1"/>
</dbReference>
<dbReference type="OrthoDB" id="447290at2759"/>
<feature type="compositionally biased region" description="Polar residues" evidence="3">
    <location>
        <begin position="837"/>
        <end position="851"/>
    </location>
</feature>
<dbReference type="EMBL" id="OV696690">
    <property type="protein sequence ID" value="CAH1264501.1"/>
    <property type="molecule type" value="Genomic_DNA"/>
</dbReference>
<feature type="region of interest" description="Disordered" evidence="3">
    <location>
        <begin position="82"/>
        <end position="170"/>
    </location>
</feature>
<feature type="region of interest" description="Disordered" evidence="3">
    <location>
        <begin position="780"/>
        <end position="821"/>
    </location>
</feature>
<dbReference type="InterPro" id="IPR056961">
    <property type="entry name" value="R3H_PUS7L"/>
</dbReference>
<feature type="compositionally biased region" description="Basic and acidic residues" evidence="3">
    <location>
        <begin position="116"/>
        <end position="126"/>
    </location>
</feature>
<dbReference type="Gene3D" id="3.30.2350.20">
    <property type="entry name" value="TruD, catalytic domain"/>
    <property type="match status" value="2"/>
</dbReference>
<dbReference type="PANTHER" id="PTHR13326">
    <property type="entry name" value="TRNA PSEUDOURIDINE SYNTHASE D"/>
    <property type="match status" value="1"/>
</dbReference>
<proteinExistence type="inferred from homology"/>